<dbReference type="NCBIfam" id="TIGR02870">
    <property type="entry name" value="spore_II_D"/>
    <property type="match status" value="1"/>
</dbReference>
<dbReference type="InterPro" id="IPR014225">
    <property type="entry name" value="Spore_II_D_firmicutes"/>
</dbReference>
<comment type="caution">
    <text evidence="3">The sequence shown here is derived from an EMBL/GenBank/DDBJ whole genome shotgun (WGS) entry which is preliminary data.</text>
</comment>
<proteinExistence type="predicted"/>
<protein>
    <submittedName>
        <fullName evidence="3">Stage II sporulation protein D</fullName>
    </submittedName>
</protein>
<dbReference type="PANTHER" id="PTHR30032">
    <property type="entry name" value="N-ACETYLMURAMOYL-L-ALANINE AMIDASE-RELATED"/>
    <property type="match status" value="1"/>
</dbReference>
<dbReference type="Pfam" id="PF08486">
    <property type="entry name" value="SpoIID"/>
    <property type="match status" value="1"/>
</dbReference>
<evidence type="ECO:0000259" key="2">
    <source>
        <dbReference type="Pfam" id="PF08486"/>
    </source>
</evidence>
<feature type="compositionally biased region" description="Basic residues" evidence="1">
    <location>
        <begin position="15"/>
        <end position="30"/>
    </location>
</feature>
<organism evidence="3 4">
    <name type="scientific">Virgibacillus natechei</name>
    <dbReference type="NCBI Taxonomy" id="1216297"/>
    <lineage>
        <taxon>Bacteria</taxon>
        <taxon>Bacillati</taxon>
        <taxon>Bacillota</taxon>
        <taxon>Bacilli</taxon>
        <taxon>Bacillales</taxon>
        <taxon>Bacillaceae</taxon>
        <taxon>Virgibacillus</taxon>
    </lineage>
</organism>
<dbReference type="EMBL" id="JAGGKX010000031">
    <property type="protein sequence ID" value="MBP1971688.1"/>
    <property type="molecule type" value="Genomic_DNA"/>
</dbReference>
<evidence type="ECO:0000256" key="1">
    <source>
        <dbReference type="SAM" id="MobiDB-lite"/>
    </source>
</evidence>
<name>A0ABS4IL45_9BACI</name>
<keyword evidence="4" id="KW-1185">Reference proteome</keyword>
<dbReference type="RefSeq" id="WP_245301708.1">
    <property type="nucleotide sequence ID" value="NZ_CP110224.1"/>
</dbReference>
<sequence length="393" mass="44748">MKKHKYSSKTMPQGWKKKKSTSLKQIKMKQKKEDPSMQKSNFKKFALLKHKKPKYFKKTTSKWKLPAAITLSTLLMLILVIPTLIVIPFGTDNQTEANIVENDPEQQEEVVESPFSVAVMRDISQTVEDVPLEDYIAGVVASEMPLEFEIEALKAQALAARTYVVDHILYSDTDDFDVTDTVQHQVYKDETELKEIYGDEYNELMKKAKEAVAATEGEILTHSDAPITPAYFSTSNGFTENSEEYWEDELPYLRSVESPWDEESPKFLDQEIFSIDEIENELQIDLPNNDAVAIEITRTESERVSDMGIDGNHFSGREIREQFELQSSDFTVEQKDDHLIFTTKGYGHGIGMSQYGANGMAEEGEDYLDIVNYYYKDVEISTVDDTAPTLVAS</sequence>
<reference evidence="3 4" key="1">
    <citation type="submission" date="2021-03" db="EMBL/GenBank/DDBJ databases">
        <title>Genomic Encyclopedia of Type Strains, Phase IV (KMG-IV): sequencing the most valuable type-strain genomes for metagenomic binning, comparative biology and taxonomic classification.</title>
        <authorList>
            <person name="Goeker M."/>
        </authorList>
    </citation>
    <scope>NUCLEOTIDE SEQUENCE [LARGE SCALE GENOMIC DNA]</scope>
    <source>
        <strain evidence="3 4">DSM 25609</strain>
    </source>
</reference>
<gene>
    <name evidence="3" type="ORF">J2Z83_003843</name>
</gene>
<feature type="region of interest" description="Disordered" evidence="1">
    <location>
        <begin position="1"/>
        <end position="38"/>
    </location>
</feature>
<feature type="domain" description="Sporulation stage II protein D amidase enhancer LytB N-terminal" evidence="2">
    <location>
        <begin position="125"/>
        <end position="222"/>
    </location>
</feature>
<evidence type="ECO:0000313" key="3">
    <source>
        <dbReference type="EMBL" id="MBP1971688.1"/>
    </source>
</evidence>
<evidence type="ECO:0000313" key="4">
    <source>
        <dbReference type="Proteomes" id="UP001519345"/>
    </source>
</evidence>
<dbReference type="InterPro" id="IPR051922">
    <property type="entry name" value="Bact_Sporulation_Assoc"/>
</dbReference>
<accession>A0ABS4IL45</accession>
<dbReference type="PANTHER" id="PTHR30032:SF4">
    <property type="entry name" value="AMIDASE ENHANCER"/>
    <property type="match status" value="1"/>
</dbReference>
<dbReference type="Proteomes" id="UP001519345">
    <property type="component" value="Unassembled WGS sequence"/>
</dbReference>
<dbReference type="InterPro" id="IPR013693">
    <property type="entry name" value="SpoIID/LytB_N"/>
</dbReference>
<dbReference type="InterPro" id="IPR013486">
    <property type="entry name" value="SpoIID/LytB"/>
</dbReference>
<dbReference type="NCBIfam" id="TIGR02669">
    <property type="entry name" value="SpoIID_LytB"/>
    <property type="match status" value="1"/>
</dbReference>